<dbReference type="AlphaFoldDB" id="A0A8J7ALR8"/>
<feature type="domain" description="Haem-binding uptake Tiki superfamily ChaN" evidence="2">
    <location>
        <begin position="50"/>
        <end position="257"/>
    </location>
</feature>
<dbReference type="Pfam" id="PF04187">
    <property type="entry name" value="Cofac_haem_bdg"/>
    <property type="match status" value="1"/>
</dbReference>
<gene>
    <name evidence="3" type="ORF">IQ241_05705</name>
</gene>
<protein>
    <submittedName>
        <fullName evidence="3">ChaN family lipoprotein</fullName>
    </submittedName>
</protein>
<dbReference type="InterPro" id="IPR007314">
    <property type="entry name" value="Cofac_haem-bd_dom"/>
</dbReference>
<evidence type="ECO:0000313" key="4">
    <source>
        <dbReference type="Proteomes" id="UP000636505"/>
    </source>
</evidence>
<reference evidence="3" key="1">
    <citation type="submission" date="2020-10" db="EMBL/GenBank/DDBJ databases">
        <authorList>
            <person name="Castelo-Branco R."/>
            <person name="Eusebio N."/>
            <person name="Adriana R."/>
            <person name="Vieira A."/>
            <person name="Brugerolle De Fraissinette N."/>
            <person name="Rezende De Castro R."/>
            <person name="Schneider M.P."/>
            <person name="Vasconcelos V."/>
            <person name="Leao P.N."/>
        </authorList>
    </citation>
    <scope>NUCLEOTIDE SEQUENCE</scope>
    <source>
        <strain evidence="3">LEGE 07310</strain>
    </source>
</reference>
<keyword evidence="1" id="KW-0732">Signal</keyword>
<organism evidence="3 4">
    <name type="scientific">Vasconcelosia minhoensis LEGE 07310</name>
    <dbReference type="NCBI Taxonomy" id="915328"/>
    <lineage>
        <taxon>Bacteria</taxon>
        <taxon>Bacillati</taxon>
        <taxon>Cyanobacteriota</taxon>
        <taxon>Cyanophyceae</taxon>
        <taxon>Nodosilineales</taxon>
        <taxon>Cymatolegaceae</taxon>
        <taxon>Vasconcelosia</taxon>
        <taxon>Vasconcelosia minhoensis</taxon>
    </lineage>
</organism>
<dbReference type="SUPFAM" id="SSF159501">
    <property type="entry name" value="EreA/ChaN-like"/>
    <property type="match status" value="1"/>
</dbReference>
<dbReference type="EMBL" id="JADEXG010000009">
    <property type="protein sequence ID" value="MBE9076794.1"/>
    <property type="molecule type" value="Genomic_DNA"/>
</dbReference>
<feature type="chain" id="PRO_5035229806" evidence="1">
    <location>
        <begin position="21"/>
        <end position="300"/>
    </location>
</feature>
<keyword evidence="4" id="KW-1185">Reference proteome</keyword>
<comment type="caution">
    <text evidence="3">The sequence shown here is derived from an EMBL/GenBank/DDBJ whole genome shotgun (WGS) entry which is preliminary data.</text>
</comment>
<proteinExistence type="predicted"/>
<name>A0A8J7ALR8_9CYAN</name>
<dbReference type="Gene3D" id="3.40.50.11550">
    <property type="match status" value="1"/>
</dbReference>
<dbReference type="CDD" id="cd14727">
    <property type="entry name" value="ChanN-like"/>
    <property type="match status" value="1"/>
</dbReference>
<sequence length="300" mass="33199">MLWHSGLVSALLLLPLAACSYDPPTLAEVSAQSSAQSQAQSQAQLQAEILTRLETADVVYLAETHDDPADHQAQLEIIQSLDQAREIAIALEMFQRPFQPTLDRYLAGELTEAELIAQSEYETRWGFPWELYAPIMRYAKANQIPLIALNTPAEVTRKVAQTGLDSLAEADLRYIPPLAEIDTSDTDYQDWLRQFLEGHGGPHGGLSFENFFAAQVLWDETMAEGVADYAAAHPDQQVIVLAGEGHIIFDYGIPSRVARRLGADLTQYSVLLHPPDATLTETDDHIADFFWTSAPPAKPE</sequence>
<evidence type="ECO:0000313" key="3">
    <source>
        <dbReference type="EMBL" id="MBE9076794.1"/>
    </source>
</evidence>
<dbReference type="Proteomes" id="UP000636505">
    <property type="component" value="Unassembled WGS sequence"/>
</dbReference>
<evidence type="ECO:0000256" key="1">
    <source>
        <dbReference type="SAM" id="SignalP"/>
    </source>
</evidence>
<evidence type="ECO:0000259" key="2">
    <source>
        <dbReference type="Pfam" id="PF04187"/>
    </source>
</evidence>
<accession>A0A8J7ALR8</accession>
<feature type="signal peptide" evidence="1">
    <location>
        <begin position="1"/>
        <end position="20"/>
    </location>
</feature>
<keyword evidence="3" id="KW-0449">Lipoprotein</keyword>